<evidence type="ECO:0000259" key="2">
    <source>
        <dbReference type="Pfam" id="PF01595"/>
    </source>
</evidence>
<proteinExistence type="predicted"/>
<evidence type="ECO:0000256" key="1">
    <source>
        <dbReference type="SAM" id="Phobius"/>
    </source>
</evidence>
<feature type="non-terminal residue" evidence="3">
    <location>
        <position position="1"/>
    </location>
</feature>
<sequence>VFTSLTDGLGSPELEWGRIAFFIFLALGVSFICSLLEAIILSVTWSHIEIISKNEKGSGKRLKKLKNEIDQPLAAILTWNTISHTIGAAGVGSEFHKLG</sequence>
<feature type="transmembrane region" description="Helical" evidence="1">
    <location>
        <begin position="20"/>
        <end position="43"/>
    </location>
</feature>
<reference evidence="3" key="1">
    <citation type="submission" date="2018-05" db="EMBL/GenBank/DDBJ databases">
        <authorList>
            <person name="Lanie J.A."/>
            <person name="Ng W.-L."/>
            <person name="Kazmierczak K.M."/>
            <person name="Andrzejewski T.M."/>
            <person name="Davidsen T.M."/>
            <person name="Wayne K.J."/>
            <person name="Tettelin H."/>
            <person name="Glass J.I."/>
            <person name="Rusch D."/>
            <person name="Podicherti R."/>
            <person name="Tsui H.-C.T."/>
            <person name="Winkler M.E."/>
        </authorList>
    </citation>
    <scope>NUCLEOTIDE SEQUENCE</scope>
</reference>
<dbReference type="Pfam" id="PF01595">
    <property type="entry name" value="CNNM"/>
    <property type="match status" value="1"/>
</dbReference>
<keyword evidence="1" id="KW-0472">Membrane</keyword>
<dbReference type="AlphaFoldDB" id="A0A382HZP8"/>
<protein>
    <recommendedName>
        <fullName evidence="2">CNNM transmembrane domain-containing protein</fullName>
    </recommendedName>
</protein>
<keyword evidence="1" id="KW-0812">Transmembrane</keyword>
<feature type="domain" description="CNNM transmembrane" evidence="2">
    <location>
        <begin position="22"/>
        <end position="89"/>
    </location>
</feature>
<gene>
    <name evidence="3" type="ORF">METZ01_LOCUS245670</name>
</gene>
<keyword evidence="1" id="KW-1133">Transmembrane helix</keyword>
<name>A0A382HZP8_9ZZZZ</name>
<dbReference type="EMBL" id="UINC01064294">
    <property type="protein sequence ID" value="SVB92816.1"/>
    <property type="molecule type" value="Genomic_DNA"/>
</dbReference>
<dbReference type="InterPro" id="IPR002550">
    <property type="entry name" value="CNNM"/>
</dbReference>
<evidence type="ECO:0000313" key="3">
    <source>
        <dbReference type="EMBL" id="SVB92816.1"/>
    </source>
</evidence>
<feature type="non-terminal residue" evidence="3">
    <location>
        <position position="99"/>
    </location>
</feature>
<accession>A0A382HZP8</accession>
<organism evidence="3">
    <name type="scientific">marine metagenome</name>
    <dbReference type="NCBI Taxonomy" id="408172"/>
    <lineage>
        <taxon>unclassified sequences</taxon>
        <taxon>metagenomes</taxon>
        <taxon>ecological metagenomes</taxon>
    </lineage>
</organism>